<proteinExistence type="inferred from homology"/>
<dbReference type="PANTHER" id="PTHR32552:SF81">
    <property type="entry name" value="TONB-DEPENDENT OUTER MEMBRANE RECEPTOR"/>
    <property type="match status" value="1"/>
</dbReference>
<dbReference type="PANTHER" id="PTHR32552">
    <property type="entry name" value="FERRICHROME IRON RECEPTOR-RELATED"/>
    <property type="match status" value="1"/>
</dbReference>
<evidence type="ECO:0000256" key="11">
    <source>
        <dbReference type="ARBA" id="ARBA00023237"/>
    </source>
</evidence>
<evidence type="ECO:0000256" key="6">
    <source>
        <dbReference type="ARBA" id="ARBA00022729"/>
    </source>
</evidence>
<dbReference type="PROSITE" id="PS01156">
    <property type="entry name" value="TONB_DEPENDENT_REC_2"/>
    <property type="match status" value="1"/>
</dbReference>
<evidence type="ECO:0000256" key="13">
    <source>
        <dbReference type="PROSITE-ProRule" id="PRU10144"/>
    </source>
</evidence>
<dbReference type="InterPro" id="IPR036942">
    <property type="entry name" value="Beta-barrel_TonB_sf"/>
</dbReference>
<feature type="chain" id="PRO_5013228204" evidence="15">
    <location>
        <begin position="36"/>
        <end position="705"/>
    </location>
</feature>
<feature type="domain" description="TonB-dependent receptor-like beta-barrel" evidence="16">
    <location>
        <begin position="298"/>
        <end position="670"/>
    </location>
</feature>
<protein>
    <submittedName>
        <fullName evidence="18">TonB-dependent Receptor Plug Domain</fullName>
    </submittedName>
</protein>
<keyword evidence="7" id="KW-0408">Iron</keyword>
<keyword evidence="3 12" id="KW-1134">Transmembrane beta strand</keyword>
<evidence type="ECO:0000313" key="18">
    <source>
        <dbReference type="EMBL" id="AQT42652.1"/>
    </source>
</evidence>
<dbReference type="AlphaFoldDB" id="A0A1U9MAW6"/>
<feature type="domain" description="TonB-dependent receptor plug" evidence="17">
    <location>
        <begin position="65"/>
        <end position="179"/>
    </location>
</feature>
<evidence type="ECO:0000256" key="4">
    <source>
        <dbReference type="ARBA" id="ARBA00022496"/>
    </source>
</evidence>
<dbReference type="EMBL" id="CP015820">
    <property type="protein sequence ID" value="AQT42652.1"/>
    <property type="molecule type" value="Genomic_DNA"/>
</dbReference>
<feature type="signal peptide" evidence="15">
    <location>
        <begin position="1"/>
        <end position="35"/>
    </location>
</feature>
<accession>A0A1U9MAW6</accession>
<evidence type="ECO:0000256" key="10">
    <source>
        <dbReference type="ARBA" id="ARBA00023136"/>
    </source>
</evidence>
<evidence type="ECO:0000256" key="9">
    <source>
        <dbReference type="ARBA" id="ARBA00023077"/>
    </source>
</evidence>
<dbReference type="SUPFAM" id="SSF56935">
    <property type="entry name" value="Porins"/>
    <property type="match status" value="1"/>
</dbReference>
<dbReference type="InterPro" id="IPR012910">
    <property type="entry name" value="Plug_dom"/>
</dbReference>
<dbReference type="Pfam" id="PF07715">
    <property type="entry name" value="Plug"/>
    <property type="match status" value="1"/>
</dbReference>
<keyword evidence="5 12" id="KW-0812">Transmembrane</keyword>
<evidence type="ECO:0000256" key="7">
    <source>
        <dbReference type="ARBA" id="ARBA00023004"/>
    </source>
</evidence>
<dbReference type="Gene3D" id="2.40.170.20">
    <property type="entry name" value="TonB-dependent receptor, beta-barrel domain"/>
    <property type="match status" value="1"/>
</dbReference>
<dbReference type="KEGG" id="bapa:BBC0178_011770"/>
<dbReference type="GO" id="GO:0009279">
    <property type="term" value="C:cell outer membrane"/>
    <property type="evidence" value="ECO:0007669"/>
    <property type="project" value="UniProtKB-SubCell"/>
</dbReference>
<dbReference type="Proteomes" id="UP000189660">
    <property type="component" value="Chromosome"/>
</dbReference>
<keyword evidence="10 12" id="KW-0472">Membrane</keyword>
<reference evidence="18 19" key="1">
    <citation type="submission" date="2016-11" db="EMBL/GenBank/DDBJ databases">
        <title>Comparative genomics of Bartonella apis.</title>
        <authorList>
            <person name="Engel P."/>
        </authorList>
    </citation>
    <scope>NUCLEOTIDE SEQUENCE [LARGE SCALE GENOMIC DNA]</scope>
    <source>
        <strain evidence="18 19">BBC0178</strain>
    </source>
</reference>
<evidence type="ECO:0000259" key="16">
    <source>
        <dbReference type="Pfam" id="PF00593"/>
    </source>
</evidence>
<dbReference type="InterPro" id="IPR010917">
    <property type="entry name" value="TonB_rcpt_CS"/>
</dbReference>
<keyword evidence="2 12" id="KW-0813">Transport</keyword>
<keyword evidence="11 12" id="KW-0998">Cell outer membrane</keyword>
<evidence type="ECO:0000256" key="12">
    <source>
        <dbReference type="PROSITE-ProRule" id="PRU01360"/>
    </source>
</evidence>
<dbReference type="InterPro" id="IPR000531">
    <property type="entry name" value="Beta-barrel_TonB"/>
</dbReference>
<evidence type="ECO:0000256" key="5">
    <source>
        <dbReference type="ARBA" id="ARBA00022692"/>
    </source>
</evidence>
<comment type="similarity">
    <text evidence="12 14">Belongs to the TonB-dependent receptor family.</text>
</comment>
<evidence type="ECO:0000313" key="19">
    <source>
        <dbReference type="Proteomes" id="UP000189660"/>
    </source>
</evidence>
<name>A0A1U9MAW6_9HYPH</name>
<keyword evidence="4" id="KW-0410">Iron transport</keyword>
<dbReference type="PROSITE" id="PS52016">
    <property type="entry name" value="TONB_DEPENDENT_REC_3"/>
    <property type="match status" value="1"/>
</dbReference>
<dbReference type="RefSeq" id="WP_078039517.1">
    <property type="nucleotide sequence ID" value="NZ_CP015820.1"/>
</dbReference>
<comment type="subcellular location">
    <subcellularLocation>
        <location evidence="1 12">Cell outer membrane</location>
        <topology evidence="1 12">Multi-pass membrane protein</topology>
    </subcellularLocation>
</comment>
<keyword evidence="9 14" id="KW-0798">TonB box</keyword>
<keyword evidence="19" id="KW-1185">Reference proteome</keyword>
<keyword evidence="8" id="KW-0406">Ion transport</keyword>
<gene>
    <name evidence="18" type="ORF">BBC0178_011770</name>
</gene>
<dbReference type="GO" id="GO:0006826">
    <property type="term" value="P:iron ion transport"/>
    <property type="evidence" value="ECO:0007669"/>
    <property type="project" value="UniProtKB-KW"/>
</dbReference>
<evidence type="ECO:0000256" key="1">
    <source>
        <dbReference type="ARBA" id="ARBA00004571"/>
    </source>
</evidence>
<dbReference type="InterPro" id="IPR039426">
    <property type="entry name" value="TonB-dep_rcpt-like"/>
</dbReference>
<keyword evidence="18" id="KW-0675">Receptor</keyword>
<evidence type="ECO:0000256" key="3">
    <source>
        <dbReference type="ARBA" id="ARBA00022452"/>
    </source>
</evidence>
<evidence type="ECO:0000259" key="17">
    <source>
        <dbReference type="Pfam" id="PF07715"/>
    </source>
</evidence>
<feature type="short sequence motif" description="TonB C-terminal box" evidence="13">
    <location>
        <begin position="688"/>
        <end position="705"/>
    </location>
</feature>
<dbReference type="CDD" id="cd01347">
    <property type="entry name" value="ligand_gated_channel"/>
    <property type="match status" value="1"/>
</dbReference>
<dbReference type="OrthoDB" id="9760333at2"/>
<evidence type="ECO:0000256" key="14">
    <source>
        <dbReference type="RuleBase" id="RU003357"/>
    </source>
</evidence>
<organism evidence="18 19">
    <name type="scientific">Bartonella apihabitans</name>
    <dbReference type="NCBI Taxonomy" id="2750929"/>
    <lineage>
        <taxon>Bacteria</taxon>
        <taxon>Pseudomonadati</taxon>
        <taxon>Pseudomonadota</taxon>
        <taxon>Alphaproteobacteria</taxon>
        <taxon>Hyphomicrobiales</taxon>
        <taxon>Bartonellaceae</taxon>
        <taxon>Bartonella</taxon>
    </lineage>
</organism>
<evidence type="ECO:0000256" key="2">
    <source>
        <dbReference type="ARBA" id="ARBA00022448"/>
    </source>
</evidence>
<dbReference type="Pfam" id="PF00593">
    <property type="entry name" value="TonB_dep_Rec_b-barrel"/>
    <property type="match status" value="1"/>
</dbReference>
<sequence>MSKTLSKNRFFLSSAHYQIICGLIVLSSAVPSAFAEEKEDQKQTTSNSTVLEKVVISGEKSLRSLQHTASSVTVLSGDRIEERPAVTTLTDLLKGTPNVLYTNDSDAPIIRGVDTKGPLIKGNAYLANPIPRATISVDGRYLSAGEFGIGAAPIWDVESVEVFRGPQTTTQGANAIAGAIVIKTKDPTFTPEAEIQTLYGTRQQKRGSLMASGPITPELAGRIALDYSGRDTFIKYTNPQFLDSDMDNDPRNVNGRVKLLWQPSEIPGLEGKLTYSHMDSRRPAFEIASHPYDQLHDTRDSTDNIQTKTDAGIFDMKYDLGNTVILFNELQYSNGTYDYNFGRSFNGTASKDYDNVSNEFRVNFGDETTTLSGLGGVFYSKSNSDNHMLHDFASTDFTVDQDSVGVFSELTYRFAEKWALTGGLRYQYDGIRHDGVASYVPGVRHIYDESFDAVLPKISLSYDIRNDITVGVMASRGYLPGGTGLNFSGKRYYDFDAEKAWNYEIFSRITVLDSKLSITPNIFYTRYTDSQRSVTDYMNGKQFGSIIVNADEAKTYGAELGADYQLLDNLLLRGGLGLLHTDTSEFGDTRGNVFDGKKFAKAPGYMFNVGADWDIIENLRWSGDVRYTDDYYSTDDNDPALRVGSYAIANMQLSYKPNDHMEIFGYAKNLFDERVPTEKNRDRIAGIQAYVTEPREFDVGLKMKF</sequence>
<keyword evidence="6 15" id="KW-0732">Signal</keyword>
<evidence type="ECO:0000256" key="15">
    <source>
        <dbReference type="SAM" id="SignalP"/>
    </source>
</evidence>
<evidence type="ECO:0000256" key="8">
    <source>
        <dbReference type="ARBA" id="ARBA00023065"/>
    </source>
</evidence>